<sequence>MTVTEQSEIARYVEAVRAALADLPPAARDELLEELPEHLAEVAAETDGPLADRLGPPEAYAAELRAAAGIAPPDAPARDLDARIAALVARLRRRARAVDVKAGPLIGYATASEYLRLLRPAWWVLRGYLVALFVSEISGGHSGLLPRLGDSGLAGLLLLVACVLGSIWLGRRTGRLTRWPRYALTVGTVFLAFFALVALAQVDGRARSGGYYTPSFNDNPYSHVQDVYVYDGEGRLVENARLFDQNGEPIRLGYPWCPEADMGAFDKMRHPGYPYCPAQAPFRVGGAAPTATAPAVPPAAPGPPSVPVAPSATPAPSGSPTPAATPTPSATG</sequence>
<feature type="transmembrane region" description="Helical" evidence="2">
    <location>
        <begin position="151"/>
        <end position="170"/>
    </location>
</feature>
<accession>A0A1H3MAY5</accession>
<organism evidence="3 4">
    <name type="scientific">Micromonospora pattaloongensis</name>
    <dbReference type="NCBI Taxonomy" id="405436"/>
    <lineage>
        <taxon>Bacteria</taxon>
        <taxon>Bacillati</taxon>
        <taxon>Actinomycetota</taxon>
        <taxon>Actinomycetes</taxon>
        <taxon>Micromonosporales</taxon>
        <taxon>Micromonosporaceae</taxon>
        <taxon>Micromonospora</taxon>
    </lineage>
</organism>
<evidence type="ECO:0000313" key="3">
    <source>
        <dbReference type="EMBL" id="SDY73753.1"/>
    </source>
</evidence>
<dbReference type="RefSeq" id="WP_091555203.1">
    <property type="nucleotide sequence ID" value="NZ_FNPH01000003.1"/>
</dbReference>
<name>A0A1H3MAY5_9ACTN</name>
<feature type="transmembrane region" description="Helical" evidence="2">
    <location>
        <begin position="182"/>
        <end position="202"/>
    </location>
</feature>
<evidence type="ECO:0000256" key="1">
    <source>
        <dbReference type="SAM" id="MobiDB-lite"/>
    </source>
</evidence>
<evidence type="ECO:0000256" key="2">
    <source>
        <dbReference type="SAM" id="Phobius"/>
    </source>
</evidence>
<keyword evidence="2" id="KW-1133">Transmembrane helix</keyword>
<dbReference type="STRING" id="405436.SAMN05444365_103301"/>
<reference evidence="4" key="1">
    <citation type="submission" date="2016-10" db="EMBL/GenBank/DDBJ databases">
        <authorList>
            <person name="Varghese N."/>
            <person name="Submissions S."/>
        </authorList>
    </citation>
    <scope>NUCLEOTIDE SEQUENCE [LARGE SCALE GENOMIC DNA]</scope>
    <source>
        <strain evidence="4">DSM 45245</strain>
    </source>
</reference>
<keyword evidence="2" id="KW-0812">Transmembrane</keyword>
<gene>
    <name evidence="3" type="ORF">SAMN05444365_103301</name>
</gene>
<protein>
    <submittedName>
        <fullName evidence="3">Uncharacterized membrane protein</fullName>
    </submittedName>
</protein>
<dbReference type="OrthoDB" id="5185521at2"/>
<dbReference type="EMBL" id="FNPH01000003">
    <property type="protein sequence ID" value="SDY73753.1"/>
    <property type="molecule type" value="Genomic_DNA"/>
</dbReference>
<keyword evidence="2" id="KW-0472">Membrane</keyword>
<feature type="compositionally biased region" description="Pro residues" evidence="1">
    <location>
        <begin position="295"/>
        <end position="307"/>
    </location>
</feature>
<keyword evidence="4" id="KW-1185">Reference proteome</keyword>
<proteinExistence type="predicted"/>
<evidence type="ECO:0000313" key="4">
    <source>
        <dbReference type="Proteomes" id="UP000242415"/>
    </source>
</evidence>
<dbReference type="Proteomes" id="UP000242415">
    <property type="component" value="Unassembled WGS sequence"/>
</dbReference>
<feature type="region of interest" description="Disordered" evidence="1">
    <location>
        <begin position="287"/>
        <end position="332"/>
    </location>
</feature>
<feature type="transmembrane region" description="Helical" evidence="2">
    <location>
        <begin position="123"/>
        <end position="145"/>
    </location>
</feature>
<dbReference type="Pfam" id="PF22564">
    <property type="entry name" value="HAAS"/>
    <property type="match status" value="1"/>
</dbReference>
<dbReference type="AlphaFoldDB" id="A0A1H3MAY5"/>